<evidence type="ECO:0000313" key="2">
    <source>
        <dbReference type="Proteomes" id="UP000247903"/>
    </source>
</evidence>
<name>A0A2V4BPC0_9FLAO</name>
<dbReference type="Proteomes" id="UP000247903">
    <property type="component" value="Unassembled WGS sequence"/>
</dbReference>
<dbReference type="InterPro" id="IPR056955">
    <property type="entry name" value="ORC-CDC6-like"/>
</dbReference>
<dbReference type="OrthoDB" id="2080613at2"/>
<protein>
    <submittedName>
        <fullName evidence="1">Uncharacterized protein</fullName>
    </submittedName>
</protein>
<dbReference type="InterPro" id="IPR027417">
    <property type="entry name" value="P-loop_NTPase"/>
</dbReference>
<gene>
    <name evidence="1" type="ORF">DMB65_09765</name>
</gene>
<accession>A0A2V4BPC0</accession>
<reference evidence="1 2" key="1">
    <citation type="submission" date="2018-05" db="EMBL/GenBank/DDBJ databases">
        <title>Flavobacterium sp. strain IMCC34759, incomplete genome.</title>
        <authorList>
            <person name="Joung Y."/>
            <person name="Cho J."/>
        </authorList>
    </citation>
    <scope>NUCLEOTIDE SEQUENCE [LARGE SCALE GENOMIC DNA]</scope>
    <source>
        <strain evidence="1 2">IMCC34759</strain>
    </source>
</reference>
<dbReference type="SUPFAM" id="SSF52540">
    <property type="entry name" value="P-loop containing nucleoside triphosphate hydrolases"/>
    <property type="match status" value="2"/>
</dbReference>
<comment type="caution">
    <text evidence="1">The sequence shown here is derived from an EMBL/GenBank/DDBJ whole genome shotgun (WGS) entry which is preliminary data.</text>
</comment>
<dbReference type="AlphaFoldDB" id="A0A2V4BPC0"/>
<dbReference type="RefSeq" id="WP_110306470.1">
    <property type="nucleotide sequence ID" value="NZ_QJHK01000007.1"/>
</dbReference>
<keyword evidence="2" id="KW-1185">Reference proteome</keyword>
<proteinExistence type="predicted"/>
<organism evidence="1 2">
    <name type="scientific">Flavobacterium cheongpyeongense</name>
    <dbReference type="NCBI Taxonomy" id="2212651"/>
    <lineage>
        <taxon>Bacteria</taxon>
        <taxon>Pseudomonadati</taxon>
        <taxon>Bacteroidota</taxon>
        <taxon>Flavobacteriia</taxon>
        <taxon>Flavobacteriales</taxon>
        <taxon>Flavobacteriaceae</taxon>
        <taxon>Flavobacterium</taxon>
    </lineage>
</organism>
<dbReference type="EMBL" id="QJHK01000007">
    <property type="protein sequence ID" value="PXY40858.1"/>
    <property type="molecule type" value="Genomic_DNA"/>
</dbReference>
<dbReference type="Pfam" id="PF24389">
    <property type="entry name" value="ORC-CDC6-like"/>
    <property type="match status" value="1"/>
</dbReference>
<sequence length="628" mass="72672">METTLYHSFNARNLSPDEIANSFIENPQYADLLQVNHSLLLGPRGCGKTTLLKMLMPQTINIWNNIPGNDKIDLPFYGVYVPTDNQWKKQLNQLANSFPLLPAFSNIISKVIVNTNVIKSVVNTFFQLLEIENREDEDFLKNKRNLCIDLIRIFQLETPISPDLVAIELSIKERLGQINKIINKTKLTNTINFSELPDYFHSDFYDLTSSSFFAFKKNFQSDISFKKSHFRWALCFDELELAPEWLQENLISQLRSRGDQSILYKLTSTPIVKIEKSIVDSRDIALESSDSNDYNVIRAWTYDRNGFVKWNEFASKLAATKIKNYHGREIVPEKIFGIYDIEKILKSMKLSNQKEIVPDNNDSWDSNFKKGTLMWHLTKYLAQNDKTFRLFLDKKSISFQSPAPSDERQMGPVFRKMKPIIIYRSQFLRNNNIIGRKNIPFYFGTNNVYEICDGNPRFLTALIDELLKINPRETIEEITPEKQSTIIYRISQRHLQIISSHPDASIELYGKVQNLGKLIVQIGSYFGSYFFSKDFTIEPVGSFIVDDGVNEKIISLVNLGIRLGAFVYIDPKEALSENGIFEKRFRLSYLLYPNFKLPIREYGSRQLSTILKDGKKGEITPNLFSEEL</sequence>
<evidence type="ECO:0000313" key="1">
    <source>
        <dbReference type="EMBL" id="PXY40858.1"/>
    </source>
</evidence>